<evidence type="ECO:0000256" key="1">
    <source>
        <dbReference type="PIRSR" id="PIRSR613078-1"/>
    </source>
</evidence>
<dbReference type="Gene3D" id="3.40.50.1240">
    <property type="entry name" value="Phosphoglycerate mutase-like"/>
    <property type="match status" value="1"/>
</dbReference>
<evidence type="ECO:0000256" key="2">
    <source>
        <dbReference type="PIRSR" id="PIRSR613078-2"/>
    </source>
</evidence>
<dbReference type="InterPro" id="IPR001345">
    <property type="entry name" value="PG/BPGM_mutase_AS"/>
</dbReference>
<feature type="binding site" evidence="2">
    <location>
        <position position="108"/>
    </location>
    <ligand>
        <name>substrate</name>
    </ligand>
</feature>
<reference evidence="4" key="1">
    <citation type="journal article" date="2023" name="Commun. Biol.">
        <title>Genome analysis of Parmales, the sister group of diatoms, reveals the evolutionary specialization of diatoms from phago-mixotrophs to photoautotrophs.</title>
        <authorList>
            <person name="Ban H."/>
            <person name="Sato S."/>
            <person name="Yoshikawa S."/>
            <person name="Yamada K."/>
            <person name="Nakamura Y."/>
            <person name="Ichinomiya M."/>
            <person name="Sato N."/>
            <person name="Blanc-Mathieu R."/>
            <person name="Endo H."/>
            <person name="Kuwata A."/>
            <person name="Ogata H."/>
        </authorList>
    </citation>
    <scope>NUCLEOTIDE SEQUENCE [LARGE SCALE GENOMIC DNA]</scope>
</reference>
<evidence type="ECO:0008006" key="5">
    <source>
        <dbReference type="Google" id="ProtNLM"/>
    </source>
</evidence>
<dbReference type="PANTHER" id="PTHR47821:SF2">
    <property type="entry name" value="PHOSPHOGLYCERATE MUTASE FAMILY PROTEIN"/>
    <property type="match status" value="1"/>
</dbReference>
<dbReference type="Pfam" id="PF00300">
    <property type="entry name" value="His_Phos_1"/>
    <property type="match status" value="1"/>
</dbReference>
<accession>A0A9W7FVC6</accession>
<keyword evidence="4" id="KW-1185">Reference proteome</keyword>
<dbReference type="GO" id="GO:0003824">
    <property type="term" value="F:catalytic activity"/>
    <property type="evidence" value="ECO:0007669"/>
    <property type="project" value="InterPro"/>
</dbReference>
<dbReference type="SUPFAM" id="SSF53254">
    <property type="entry name" value="Phosphoglycerate mutase-like"/>
    <property type="match status" value="1"/>
</dbReference>
<dbReference type="CDD" id="cd07067">
    <property type="entry name" value="HP_PGM_like"/>
    <property type="match status" value="1"/>
</dbReference>
<comment type="caution">
    <text evidence="3">The sequence shown here is derived from an EMBL/GenBank/DDBJ whole genome shotgun (WGS) entry which is preliminary data.</text>
</comment>
<evidence type="ECO:0000313" key="4">
    <source>
        <dbReference type="Proteomes" id="UP001165065"/>
    </source>
</evidence>
<feature type="active site" description="Tele-phosphohistidine intermediate" evidence="1">
    <location>
        <position position="47"/>
    </location>
</feature>
<proteinExistence type="predicted"/>
<dbReference type="AlphaFoldDB" id="A0A9W7FVC6"/>
<dbReference type="SMART" id="SM00855">
    <property type="entry name" value="PGAM"/>
    <property type="match status" value="1"/>
</dbReference>
<gene>
    <name evidence="3" type="ORF">TrCOL_g7934</name>
</gene>
<dbReference type="InterPro" id="IPR013078">
    <property type="entry name" value="His_Pase_superF_clade-1"/>
</dbReference>
<evidence type="ECO:0000313" key="3">
    <source>
        <dbReference type="EMBL" id="GMI21950.1"/>
    </source>
</evidence>
<organism evidence="3 4">
    <name type="scientific">Triparma columacea</name>
    <dbReference type="NCBI Taxonomy" id="722753"/>
    <lineage>
        <taxon>Eukaryota</taxon>
        <taxon>Sar</taxon>
        <taxon>Stramenopiles</taxon>
        <taxon>Ochrophyta</taxon>
        <taxon>Bolidophyceae</taxon>
        <taxon>Parmales</taxon>
        <taxon>Triparmaceae</taxon>
        <taxon>Triparma</taxon>
    </lineage>
</organism>
<name>A0A9W7FVC6_9STRA</name>
<dbReference type="OrthoDB" id="354304at2759"/>
<feature type="active site" description="Proton donor/acceptor" evidence="1">
    <location>
        <position position="145"/>
    </location>
</feature>
<dbReference type="Proteomes" id="UP001165065">
    <property type="component" value="Unassembled WGS sequence"/>
</dbReference>
<feature type="binding site" evidence="2">
    <location>
        <begin position="46"/>
        <end position="53"/>
    </location>
    <ligand>
        <name>substrate</name>
    </ligand>
</feature>
<dbReference type="PANTHER" id="PTHR47821">
    <property type="entry name" value="PHOSPHOGLYCERATE MUTASE FAMILY PROTEIN"/>
    <property type="match status" value="1"/>
</dbReference>
<protein>
    <recommendedName>
        <fullName evidence="5">Phosphoglycerate mutase</fullName>
    </recommendedName>
</protein>
<dbReference type="PROSITE" id="PS00175">
    <property type="entry name" value="PG_MUTASE"/>
    <property type="match status" value="1"/>
</dbReference>
<dbReference type="EMBL" id="BRYA01000539">
    <property type="protein sequence ID" value="GMI21950.1"/>
    <property type="molecule type" value="Genomic_DNA"/>
</dbReference>
<sequence length="267" mass="29131">MSEIMTLKISSFIVVLIVFLSVPPTLPLSTLPSPLNTLKSHIILLRHGQSTSNIAGIISSSRDLENTDRHPLTEVGRAQARDAGLALKEMVEGKGVREIKFVSSTFKRAVETAEIARGVLVEGLGGDKGGTVVKGGVKRCTEFRERYFGRLDGLPLPTYAYVWPVDKITTSNKGFDVESVDEVWARASERLVELDKEIGGEGVCLVVAGHADTLQIMQAGRAGLEHLGDFSSYRFKNGECRFMDGVLPPKEDMSAPEKWMKGNGIVE</sequence>
<dbReference type="InterPro" id="IPR029033">
    <property type="entry name" value="His_PPase_superfam"/>
</dbReference>